<sequence>MDKNSNALNWFEIPVTDLTRAKMFYETIFQIKMQIMPEMLGMKMAAFPGEAKSGKVIGAICESEVHEPSMDGAVIYLNANPSIQKVLDRIEPAGGQVLMPRTEITPETGYMAFFIDTEGNRIGLHAMQ</sequence>
<dbReference type="Pfam" id="PF00903">
    <property type="entry name" value="Glyoxalase"/>
    <property type="match status" value="1"/>
</dbReference>
<dbReference type="SUPFAM" id="SSF54593">
    <property type="entry name" value="Glyoxalase/Bleomycin resistance protein/Dihydroxybiphenyl dioxygenase"/>
    <property type="match status" value="1"/>
</dbReference>
<reference evidence="2" key="2">
    <citation type="submission" date="2023-04" db="EMBL/GenBank/DDBJ databases">
        <title>Paracnuella aquatica gen. nov., sp. nov., a member of the family Chitinophagaceae isolated from a hot spring.</title>
        <authorList>
            <person name="Wang C."/>
        </authorList>
    </citation>
    <scope>NUCLEOTIDE SEQUENCE</scope>
    <source>
        <strain evidence="2">LB-8</strain>
    </source>
</reference>
<dbReference type="InterPro" id="IPR052164">
    <property type="entry name" value="Anthracycline_SecMetBiosynth"/>
</dbReference>
<organism evidence="2 3">
    <name type="scientific">Paraflavisolibacter caeni</name>
    <dbReference type="NCBI Taxonomy" id="2982496"/>
    <lineage>
        <taxon>Bacteria</taxon>
        <taxon>Pseudomonadati</taxon>
        <taxon>Bacteroidota</taxon>
        <taxon>Chitinophagia</taxon>
        <taxon>Chitinophagales</taxon>
        <taxon>Chitinophagaceae</taxon>
        <taxon>Paraflavisolibacter</taxon>
    </lineage>
</organism>
<dbReference type="EMBL" id="JAOTIF010000001">
    <property type="protein sequence ID" value="MCU7548072.1"/>
    <property type="molecule type" value="Genomic_DNA"/>
</dbReference>
<proteinExistence type="predicted"/>
<evidence type="ECO:0000313" key="3">
    <source>
        <dbReference type="Proteomes" id="UP001155483"/>
    </source>
</evidence>
<comment type="caution">
    <text evidence="2">The sequence shown here is derived from an EMBL/GenBank/DDBJ whole genome shotgun (WGS) entry which is preliminary data.</text>
</comment>
<evidence type="ECO:0000313" key="2">
    <source>
        <dbReference type="EMBL" id="MCU7548072.1"/>
    </source>
</evidence>
<gene>
    <name evidence="2" type="ORF">OCK74_03050</name>
</gene>
<dbReference type="InterPro" id="IPR037523">
    <property type="entry name" value="VOC_core"/>
</dbReference>
<dbReference type="Gene3D" id="3.10.180.10">
    <property type="entry name" value="2,3-Dihydroxybiphenyl 1,2-Dioxygenase, domain 1"/>
    <property type="match status" value="1"/>
</dbReference>
<feature type="domain" description="VOC" evidence="1">
    <location>
        <begin position="7"/>
        <end position="127"/>
    </location>
</feature>
<dbReference type="AlphaFoldDB" id="A0A9X2XTJ0"/>
<dbReference type="PANTHER" id="PTHR33993:SF2">
    <property type="entry name" value="VOC DOMAIN-CONTAINING PROTEIN"/>
    <property type="match status" value="1"/>
</dbReference>
<name>A0A9X2XTJ0_9BACT</name>
<reference evidence="2" key="1">
    <citation type="submission" date="2022-09" db="EMBL/GenBank/DDBJ databases">
        <authorList>
            <person name="Yuan C."/>
            <person name="Ke Z."/>
        </authorList>
    </citation>
    <scope>NUCLEOTIDE SEQUENCE</scope>
    <source>
        <strain evidence="2">LB-8</strain>
    </source>
</reference>
<evidence type="ECO:0000259" key="1">
    <source>
        <dbReference type="PROSITE" id="PS51819"/>
    </source>
</evidence>
<protein>
    <submittedName>
        <fullName evidence="2">VOC family protein</fullName>
    </submittedName>
</protein>
<dbReference type="Proteomes" id="UP001155483">
    <property type="component" value="Unassembled WGS sequence"/>
</dbReference>
<dbReference type="CDD" id="cd07247">
    <property type="entry name" value="SgaA_N_like"/>
    <property type="match status" value="1"/>
</dbReference>
<dbReference type="RefSeq" id="WP_279295516.1">
    <property type="nucleotide sequence ID" value="NZ_JAOTIF010000001.1"/>
</dbReference>
<accession>A0A9X2XTJ0</accession>
<dbReference type="PANTHER" id="PTHR33993">
    <property type="entry name" value="GLYOXALASE-RELATED"/>
    <property type="match status" value="1"/>
</dbReference>
<keyword evidence="3" id="KW-1185">Reference proteome</keyword>
<dbReference type="InterPro" id="IPR029068">
    <property type="entry name" value="Glyas_Bleomycin-R_OHBP_Dase"/>
</dbReference>
<dbReference type="PROSITE" id="PS51819">
    <property type="entry name" value="VOC"/>
    <property type="match status" value="1"/>
</dbReference>
<dbReference type="InterPro" id="IPR004360">
    <property type="entry name" value="Glyas_Fos-R_dOase_dom"/>
</dbReference>